<dbReference type="AlphaFoldDB" id="A0A2U1SSN8"/>
<keyword evidence="2" id="KW-1185">Reference proteome</keyword>
<dbReference type="Proteomes" id="UP000245137">
    <property type="component" value="Unassembled WGS sequence"/>
</dbReference>
<accession>A0A2U1SSN8</accession>
<evidence type="ECO:0000313" key="2">
    <source>
        <dbReference type="Proteomes" id="UP000245137"/>
    </source>
</evidence>
<evidence type="ECO:0000313" key="1">
    <source>
        <dbReference type="EMBL" id="PWB94627.1"/>
    </source>
</evidence>
<dbReference type="EMBL" id="PUIV01000006">
    <property type="protein sequence ID" value="PWB94627.1"/>
    <property type="molecule type" value="Genomic_DNA"/>
</dbReference>
<comment type="caution">
    <text evidence="1">The sequence shown here is derived from an EMBL/GenBank/DDBJ whole genome shotgun (WGS) entry which is preliminary data.</text>
</comment>
<sequence>MTIARAEIDELVAFCRREAEVHDCAFFEEFRDAARRALAIAEKLPGMVEELELLSARDGVVCIDGFFSFSERARELAVARAAGKAEGIEEAAKVIDAAAADARTKADEAMKDCALSPAFAAEAARAPFQAAERALRIAAAAIRALGGK</sequence>
<dbReference type="RefSeq" id="WP_108916380.1">
    <property type="nucleotide sequence ID" value="NZ_BGJY01000018.1"/>
</dbReference>
<gene>
    <name evidence="1" type="ORF">C5689_06075</name>
</gene>
<name>A0A2U1SSN8_METSR</name>
<reference evidence="1 2" key="1">
    <citation type="journal article" date="2018" name="Appl. Microbiol. Biotechnol.">
        <title>Co-cultivation of the strictly anaerobic methanogen Methanosarcina barkeri with aerobic methanotrophs in an oxygen-limited membrane bioreactor.</title>
        <authorList>
            <person name="In 't Zandt M.H."/>
            <person name="van den Bosch T.J.M."/>
            <person name="Rijkers R."/>
            <person name="van Kessel M.A.H.J."/>
            <person name="Jetten M.S.M."/>
            <person name="Welte C.U."/>
        </authorList>
    </citation>
    <scope>NUCLEOTIDE SEQUENCE [LARGE SCALE GENOMIC DNA]</scope>
    <source>
        <strain evidence="1 2">DSM 17706</strain>
    </source>
</reference>
<organism evidence="1 2">
    <name type="scientific">Methylosinus sporium</name>
    <dbReference type="NCBI Taxonomy" id="428"/>
    <lineage>
        <taxon>Bacteria</taxon>
        <taxon>Pseudomonadati</taxon>
        <taxon>Pseudomonadota</taxon>
        <taxon>Alphaproteobacteria</taxon>
        <taxon>Hyphomicrobiales</taxon>
        <taxon>Methylocystaceae</taxon>
        <taxon>Methylosinus</taxon>
    </lineage>
</organism>
<protein>
    <submittedName>
        <fullName evidence="1">Uncharacterized protein</fullName>
    </submittedName>
</protein>
<proteinExistence type="predicted"/>